<evidence type="ECO:0000313" key="2">
    <source>
        <dbReference type="EMBL" id="KAJ2928196.1"/>
    </source>
</evidence>
<dbReference type="EMBL" id="JANBPK010000936">
    <property type="protein sequence ID" value="KAJ2928196.1"/>
    <property type="molecule type" value="Genomic_DNA"/>
</dbReference>
<feature type="region of interest" description="Disordered" evidence="1">
    <location>
        <begin position="356"/>
        <end position="379"/>
    </location>
</feature>
<organism evidence="2 3">
    <name type="scientific">Candolleomyces eurysporus</name>
    <dbReference type="NCBI Taxonomy" id="2828524"/>
    <lineage>
        <taxon>Eukaryota</taxon>
        <taxon>Fungi</taxon>
        <taxon>Dikarya</taxon>
        <taxon>Basidiomycota</taxon>
        <taxon>Agaricomycotina</taxon>
        <taxon>Agaricomycetes</taxon>
        <taxon>Agaricomycetidae</taxon>
        <taxon>Agaricales</taxon>
        <taxon>Agaricineae</taxon>
        <taxon>Psathyrellaceae</taxon>
        <taxon>Candolleomyces</taxon>
    </lineage>
</organism>
<proteinExistence type="predicted"/>
<dbReference type="Proteomes" id="UP001140091">
    <property type="component" value="Unassembled WGS sequence"/>
</dbReference>
<keyword evidence="3" id="KW-1185">Reference proteome</keyword>
<evidence type="ECO:0000313" key="3">
    <source>
        <dbReference type="Proteomes" id="UP001140091"/>
    </source>
</evidence>
<feature type="non-terminal residue" evidence="2">
    <location>
        <position position="471"/>
    </location>
</feature>
<dbReference type="OrthoDB" id="3048627at2759"/>
<comment type="caution">
    <text evidence="2">The sequence shown here is derived from an EMBL/GenBank/DDBJ whole genome shotgun (WGS) entry which is preliminary data.</text>
</comment>
<name>A0A9W8J343_9AGAR</name>
<reference evidence="2" key="1">
    <citation type="submission" date="2022-06" db="EMBL/GenBank/DDBJ databases">
        <title>Genome Sequence of Candolleomyces eurysporus.</title>
        <authorList>
            <person name="Buettner E."/>
        </authorList>
    </citation>
    <scope>NUCLEOTIDE SEQUENCE</scope>
    <source>
        <strain evidence="2">VTCC 930004</strain>
    </source>
</reference>
<protein>
    <submittedName>
        <fullName evidence="2">Uncharacterized protein</fullName>
    </submittedName>
</protein>
<sequence>MAAFVDTLHTVESLASSPLQTHLQLSFPLPISIHLRRKVKLPSGLDLETQESVTILLHAVKDHFARVEALVIEENVASSLPNALDMLGDRSEIFRQPLPRLRVLALRCNADDSILQPLPNSLPPQLLQRSFPLRRSLTTLYLDGRNLLKMLSSSLAGWNGQSVDSESVFGCMPMLEAIGVNNLTCCVDGFSEELIYHFFLNILPSFERLSTLLLESFDLGPPQHPASSSFASAEAIPDTVPTPHVSLSLPRLIIKHTKRESIGFVLRHVARPHTIVLDGCFLSSPIPSSSSSPSALLKTVLSCSRLVLANITCDVDQSLPGLIAQWDGEYLELIRCTCLDDDFWIELVRLLSLKGRPGSEDSHGRIPEQTQERTRGTQRGPFLGPLRSLKVIDCPYVHPDSLISFLLQLRRARSTTGGDSSSRLNVNSSAPLDELVVAGDRSSKLETGAQMKWTKKLVSRTVEWSPLNVGH</sequence>
<dbReference type="AlphaFoldDB" id="A0A9W8J343"/>
<evidence type="ECO:0000256" key="1">
    <source>
        <dbReference type="SAM" id="MobiDB-lite"/>
    </source>
</evidence>
<gene>
    <name evidence="2" type="ORF">H1R20_g8908</name>
</gene>
<accession>A0A9W8J343</accession>
<feature type="compositionally biased region" description="Basic and acidic residues" evidence="1">
    <location>
        <begin position="357"/>
        <end position="375"/>
    </location>
</feature>